<feature type="transmembrane region" description="Helical" evidence="6">
    <location>
        <begin position="235"/>
        <end position="257"/>
    </location>
</feature>
<dbReference type="EMBL" id="PXYL01000016">
    <property type="protein sequence ID" value="PSJ56902.1"/>
    <property type="molecule type" value="Genomic_DNA"/>
</dbReference>
<keyword evidence="4 6" id="KW-1133">Transmembrane helix</keyword>
<dbReference type="Pfam" id="PF02653">
    <property type="entry name" value="BPD_transp_2"/>
    <property type="match status" value="1"/>
</dbReference>
<protein>
    <submittedName>
        <fullName evidence="7">ABC transporter permease</fullName>
    </submittedName>
</protein>
<accession>A0A2P7S360</accession>
<dbReference type="GO" id="GO:0022857">
    <property type="term" value="F:transmembrane transporter activity"/>
    <property type="evidence" value="ECO:0007669"/>
    <property type="project" value="InterPro"/>
</dbReference>
<keyword evidence="8" id="KW-1185">Reference proteome</keyword>
<sequence>MSLIAALGALETGLIFALVALAVFISFRVLNFPDLTVDGSFPLGGAVCATLISAGSDAYLATLVGTLSGALAGFATGWLNVRLKILHLLAGILVMTAMFSINLRIMGRPNVPLLDEVTVFTPFQSDSFPAHIAVPVVMAVLVALLILLLRYFLGTELGQALRAVGSNPRMASAQGISTSAMTLLGLSISNGLAGLAGALFVQSSGGADVSMGIGVVIIGLAAVIGGEALLPSRSLLLSIFGCVLGAIAYRFAIALALNLEWIGLKAQDLNLVTALLIVLALSLPQVRQRLWTRSQKVVAQQVQRYGRATR</sequence>
<name>A0A2P7S360_9HYPH</name>
<dbReference type="AlphaFoldDB" id="A0A2P7S360"/>
<evidence type="ECO:0000256" key="6">
    <source>
        <dbReference type="SAM" id="Phobius"/>
    </source>
</evidence>
<dbReference type="PANTHER" id="PTHR32196:SF69">
    <property type="entry name" value="BRANCHED-CHAIN AMINO ACID TRANSPORT SYSTEM, PERMEASE PROTEIN"/>
    <property type="match status" value="1"/>
</dbReference>
<feature type="transmembrane region" description="Helical" evidence="6">
    <location>
        <begin position="12"/>
        <end position="30"/>
    </location>
</feature>
<proteinExistence type="predicted"/>
<evidence type="ECO:0000256" key="2">
    <source>
        <dbReference type="ARBA" id="ARBA00022475"/>
    </source>
</evidence>
<evidence type="ECO:0000313" key="8">
    <source>
        <dbReference type="Proteomes" id="UP000240653"/>
    </source>
</evidence>
<comment type="subcellular location">
    <subcellularLocation>
        <location evidence="1">Cell membrane</location>
        <topology evidence="1">Multi-pass membrane protein</topology>
    </subcellularLocation>
</comment>
<evidence type="ECO:0000256" key="5">
    <source>
        <dbReference type="ARBA" id="ARBA00023136"/>
    </source>
</evidence>
<feature type="transmembrane region" description="Helical" evidence="6">
    <location>
        <begin position="180"/>
        <end position="203"/>
    </location>
</feature>
<evidence type="ECO:0000313" key="7">
    <source>
        <dbReference type="EMBL" id="PSJ56902.1"/>
    </source>
</evidence>
<evidence type="ECO:0000256" key="3">
    <source>
        <dbReference type="ARBA" id="ARBA00022692"/>
    </source>
</evidence>
<evidence type="ECO:0000256" key="4">
    <source>
        <dbReference type="ARBA" id="ARBA00022989"/>
    </source>
</evidence>
<feature type="transmembrane region" description="Helical" evidence="6">
    <location>
        <begin position="86"/>
        <end position="105"/>
    </location>
</feature>
<dbReference type="PANTHER" id="PTHR32196">
    <property type="entry name" value="ABC TRANSPORTER PERMEASE PROTEIN YPHD-RELATED-RELATED"/>
    <property type="match status" value="1"/>
</dbReference>
<keyword evidence="3 6" id="KW-0812">Transmembrane</keyword>
<keyword evidence="2" id="KW-1003">Cell membrane</keyword>
<dbReference type="OrthoDB" id="9778389at2"/>
<reference evidence="7 8" key="1">
    <citation type="submission" date="2018-03" db="EMBL/GenBank/DDBJ databases">
        <title>The draft genome of Mesorhizobium soli JCM 19897.</title>
        <authorList>
            <person name="Li L."/>
            <person name="Liu L."/>
            <person name="Liang L."/>
            <person name="Wang T."/>
            <person name="Zhang X."/>
        </authorList>
    </citation>
    <scope>NUCLEOTIDE SEQUENCE [LARGE SCALE GENOMIC DNA]</scope>
    <source>
        <strain evidence="7 8">JCM 19897</strain>
    </source>
</reference>
<organism evidence="7 8">
    <name type="scientific">Pseudaminobacter soli</name>
    <name type="common">ex Li et al. 2025</name>
    <dbReference type="NCBI Taxonomy" id="1295366"/>
    <lineage>
        <taxon>Bacteria</taxon>
        <taxon>Pseudomonadati</taxon>
        <taxon>Pseudomonadota</taxon>
        <taxon>Alphaproteobacteria</taxon>
        <taxon>Hyphomicrobiales</taxon>
        <taxon>Phyllobacteriaceae</taxon>
        <taxon>Pseudaminobacter</taxon>
    </lineage>
</organism>
<feature type="transmembrane region" description="Helical" evidence="6">
    <location>
        <begin position="132"/>
        <end position="153"/>
    </location>
</feature>
<evidence type="ECO:0000256" key="1">
    <source>
        <dbReference type="ARBA" id="ARBA00004651"/>
    </source>
</evidence>
<feature type="transmembrane region" description="Helical" evidence="6">
    <location>
        <begin position="59"/>
        <end position="79"/>
    </location>
</feature>
<gene>
    <name evidence="7" type="ORF">C7I85_23780</name>
</gene>
<feature type="transmembrane region" description="Helical" evidence="6">
    <location>
        <begin position="209"/>
        <end position="230"/>
    </location>
</feature>
<feature type="transmembrane region" description="Helical" evidence="6">
    <location>
        <begin position="269"/>
        <end position="286"/>
    </location>
</feature>
<comment type="caution">
    <text evidence="7">The sequence shown here is derived from an EMBL/GenBank/DDBJ whole genome shotgun (WGS) entry which is preliminary data.</text>
</comment>
<dbReference type="RefSeq" id="WP_106726497.1">
    <property type="nucleotide sequence ID" value="NZ_PXYL01000016.1"/>
</dbReference>
<keyword evidence="5 6" id="KW-0472">Membrane</keyword>
<dbReference type="InterPro" id="IPR001851">
    <property type="entry name" value="ABC_transp_permease"/>
</dbReference>
<dbReference type="CDD" id="cd06574">
    <property type="entry name" value="TM_PBP1_branched-chain-AA_like"/>
    <property type="match status" value="1"/>
</dbReference>
<dbReference type="Proteomes" id="UP000240653">
    <property type="component" value="Unassembled WGS sequence"/>
</dbReference>
<dbReference type="GO" id="GO:0005886">
    <property type="term" value="C:plasma membrane"/>
    <property type="evidence" value="ECO:0007669"/>
    <property type="project" value="UniProtKB-SubCell"/>
</dbReference>